<dbReference type="AlphaFoldDB" id="A0A8J1XU16"/>
<dbReference type="PANTHER" id="PTHR11220:SF1">
    <property type="entry name" value="HEME-BINDING PROTEIN 2"/>
    <property type="match status" value="1"/>
</dbReference>
<keyword evidence="3" id="KW-1185">Reference proteome</keyword>
<evidence type="ECO:0000313" key="2">
    <source>
        <dbReference type="EMBL" id="CAH1786585.1"/>
    </source>
</evidence>
<sequence length="236" mass="27081">MLVSNSGSAQYRRQRNTKEMLRLLVLALVCMVDAKVLKFEPDRNHENAVIKMEAPYKKPDFCNGLDCPSFKVIETTKDYELREYAMSNWVTTQLSGIDYSQAQYTMFMRLFNYIQGNNVKKMKIAMTCPVIVRIIPGQGPACEDNFTMSFFVPPSMANPPKPTDPTVELTSMRSMRVYVRGFGGFATLQKYQDEALALGKAINDQSKYVTDHWFTGGYDAPFKLFNRHNEIWFLAK</sequence>
<name>A0A8J1XU16_OWEFU</name>
<protein>
    <submittedName>
        <fullName evidence="2">Uncharacterized protein</fullName>
    </submittedName>
</protein>
<gene>
    <name evidence="2" type="ORF">OFUS_LOCUS12452</name>
</gene>
<dbReference type="InterPro" id="IPR006917">
    <property type="entry name" value="SOUL_heme-bd"/>
</dbReference>
<dbReference type="Pfam" id="PF04832">
    <property type="entry name" value="SOUL"/>
    <property type="match status" value="1"/>
</dbReference>
<dbReference type="OrthoDB" id="6424451at2759"/>
<dbReference type="SUPFAM" id="SSF55136">
    <property type="entry name" value="Probable bacterial effector-binding domain"/>
    <property type="match status" value="1"/>
</dbReference>
<proteinExistence type="inferred from homology"/>
<evidence type="ECO:0000313" key="3">
    <source>
        <dbReference type="Proteomes" id="UP000749559"/>
    </source>
</evidence>
<dbReference type="InterPro" id="IPR011256">
    <property type="entry name" value="Reg_factor_effector_dom_sf"/>
</dbReference>
<dbReference type="PANTHER" id="PTHR11220">
    <property type="entry name" value="HEME-BINDING PROTEIN-RELATED"/>
    <property type="match status" value="1"/>
</dbReference>
<dbReference type="FunFam" id="3.20.80.10:FF:000002">
    <property type="entry name" value="Heme-binding protein 2"/>
    <property type="match status" value="1"/>
</dbReference>
<dbReference type="Proteomes" id="UP000749559">
    <property type="component" value="Unassembled WGS sequence"/>
</dbReference>
<dbReference type="Gene3D" id="3.20.80.10">
    <property type="entry name" value="Regulatory factor, effector binding domain"/>
    <property type="match status" value="1"/>
</dbReference>
<evidence type="ECO:0000256" key="1">
    <source>
        <dbReference type="ARBA" id="ARBA00009817"/>
    </source>
</evidence>
<comment type="similarity">
    <text evidence="1">Belongs to the HEBP family.</text>
</comment>
<reference evidence="2" key="1">
    <citation type="submission" date="2022-03" db="EMBL/GenBank/DDBJ databases">
        <authorList>
            <person name="Martin C."/>
        </authorList>
    </citation>
    <scope>NUCLEOTIDE SEQUENCE</scope>
</reference>
<comment type="caution">
    <text evidence="2">The sequence shown here is derived from an EMBL/GenBank/DDBJ whole genome shotgun (WGS) entry which is preliminary data.</text>
</comment>
<organism evidence="2 3">
    <name type="scientific">Owenia fusiformis</name>
    <name type="common">Polychaete worm</name>
    <dbReference type="NCBI Taxonomy" id="6347"/>
    <lineage>
        <taxon>Eukaryota</taxon>
        <taxon>Metazoa</taxon>
        <taxon>Spiralia</taxon>
        <taxon>Lophotrochozoa</taxon>
        <taxon>Annelida</taxon>
        <taxon>Polychaeta</taxon>
        <taxon>Sedentaria</taxon>
        <taxon>Canalipalpata</taxon>
        <taxon>Sabellida</taxon>
        <taxon>Oweniida</taxon>
        <taxon>Oweniidae</taxon>
        <taxon>Owenia</taxon>
    </lineage>
</organism>
<dbReference type="EMBL" id="CAIIXF020000006">
    <property type="protein sequence ID" value="CAH1786585.1"/>
    <property type="molecule type" value="Genomic_DNA"/>
</dbReference>
<accession>A0A8J1XU16</accession>